<name>A0A1I5H535_9RHOB</name>
<organism evidence="1 2">
    <name type="scientific">Roseovarius lutimaris</name>
    <dbReference type="NCBI Taxonomy" id="1005928"/>
    <lineage>
        <taxon>Bacteria</taxon>
        <taxon>Pseudomonadati</taxon>
        <taxon>Pseudomonadota</taxon>
        <taxon>Alphaproteobacteria</taxon>
        <taxon>Rhodobacterales</taxon>
        <taxon>Roseobacteraceae</taxon>
        <taxon>Roseovarius</taxon>
    </lineage>
</organism>
<protein>
    <submittedName>
        <fullName evidence="1">Uncharacterized protein</fullName>
    </submittedName>
</protein>
<accession>A0A1I5H535</accession>
<reference evidence="2" key="1">
    <citation type="submission" date="2016-10" db="EMBL/GenBank/DDBJ databases">
        <authorList>
            <person name="Varghese N."/>
            <person name="Submissions S."/>
        </authorList>
    </citation>
    <scope>NUCLEOTIDE SEQUENCE [LARGE SCALE GENOMIC DNA]</scope>
    <source>
        <strain evidence="2">DSM 28463</strain>
    </source>
</reference>
<dbReference type="STRING" id="1005928.SAMN04487859_1552"/>
<dbReference type="AlphaFoldDB" id="A0A1I5H535"/>
<dbReference type="RefSeq" id="WP_177193950.1">
    <property type="nucleotide sequence ID" value="NZ_FOVP01000055.1"/>
</dbReference>
<keyword evidence="2" id="KW-1185">Reference proteome</keyword>
<dbReference type="EMBL" id="FOVP01000055">
    <property type="protein sequence ID" value="SFO43309.1"/>
    <property type="molecule type" value="Genomic_DNA"/>
</dbReference>
<gene>
    <name evidence="1" type="ORF">SAMN04487859_1552</name>
</gene>
<evidence type="ECO:0000313" key="2">
    <source>
        <dbReference type="Proteomes" id="UP000198599"/>
    </source>
</evidence>
<dbReference type="Proteomes" id="UP000198599">
    <property type="component" value="Unassembled WGS sequence"/>
</dbReference>
<proteinExistence type="predicted"/>
<evidence type="ECO:0000313" key="1">
    <source>
        <dbReference type="EMBL" id="SFO43309.1"/>
    </source>
</evidence>
<sequence length="83" mass="8847">MVYALGGTDTGLLVMLTQERRQAQGLEVMSRCCQTNSNSSQLGLGGRLLCHAKTAPLDKSSGSVLFKDLSAGEASFRIEVVEN</sequence>